<sequence>MDIGDWLRSLGLERYEEAFRTNEIDATVLPRLTQENLKELGVTAIGHRLKLLDAIAALPPGASAKGFSVERPVAAALPGTPAGDNGERRQVTVMFSDLVGSTALSARMDPEDLREIISAYQKCVTETVRRFNGFVAKYMGDGVLIYFGYPQAHEDDAEQAVRAGLEVIAAVNALKASVSLQARVGIATGLVVVGDLIGSGEAQERGIIGETPNLAARLQGIAQPNMVVIADRTRRLLGDLFDLEDLGPQELKGIVGPARAWAALRQSAVGSRFEAMHATGLTALVGRDEECELLLRRWSRAKIGEGQVVLLSGEAGIGKSRLTAALLERLASEPHTRLRYFCSPQHADSALYPIIGHLERAADFRHDDSPHLKCDKLDALLAQTSTADHDVALFADMLSLPNEGGRYPALGLSPQQQRQKTLQALVCQIEALTRQSPVLMIFEDAHWTDPTSLEVFGLVVERIRTIPVLLLVTFRPEFEPPWIGRSHVTSITINRLAQREIDSLIDHVLRDRMLPTSIRQDIIERTDGIPLFVEEMTKAMLEAESEAEARRTAAAVSSSTSAVPASLHASLMARLDRLGPAKELAQIGSAIGREFSHALLTAVARKPDEILGSALDRLIAADLLFRQGVPPHATYLFKHALVQDAAYGTLLREPRRALHACIASALEVQFPEIAENQPEVLARHCTEAGLVEKAVGLWGRAGQRSLARSALVEAVMQLTRALEQIASLPGTVALRREQIEIQVTLVNALMHAKGYGALETKAALEKAQLLIEQADALGEPLEDPLLLFSILYGFWVASYSSFSGDAVRELATQFLAIAEKQGMTVPIMVGHRLMGLSLLFTGDIVRSRAHYDHAISLFRPAEHRSLALRFAQDVEVAILTFRALALWLLGYPDAALADTDRALKVARELSQAGTLMFVLVHIPLTHIHCGDYASASDKAQEAIWLADQKGAPWFAALGRTITDYAAVLTGTATHPIEMLTAGMMTRWAIGSSLWKPLDFSYLARSHAEVGRFDDAWSFIQQAITATQTTKEKWYEAEVQRTAGEIALMLPTPDALIAEAYFDSALSVARAQHAKSWELRAATSMAWLWRDQGKPQQAHDLLAPIYGWFTEGFDTLDLKRARALLEELGECVSII</sequence>
<dbReference type="PROSITE" id="PS50105">
    <property type="entry name" value="SAM_DOMAIN"/>
    <property type="match status" value="1"/>
</dbReference>
<dbReference type="InterPro" id="IPR027417">
    <property type="entry name" value="P-loop_NTPase"/>
</dbReference>
<dbReference type="Pfam" id="PF00211">
    <property type="entry name" value="Guanylate_cyc"/>
    <property type="match status" value="1"/>
</dbReference>
<dbReference type="SUPFAM" id="SSF47769">
    <property type="entry name" value="SAM/Pointed domain"/>
    <property type="match status" value="1"/>
</dbReference>
<dbReference type="SMART" id="SM00044">
    <property type="entry name" value="CYCc"/>
    <property type="match status" value="1"/>
</dbReference>
<dbReference type="PANTHER" id="PTHR16305:SF28">
    <property type="entry name" value="GUANYLATE CYCLASE DOMAIN-CONTAINING PROTEIN"/>
    <property type="match status" value="1"/>
</dbReference>
<comment type="caution">
    <text evidence="5">The sequence shown here is derived from an EMBL/GenBank/DDBJ whole genome shotgun (WGS) entry which is preliminary data.</text>
</comment>
<dbReference type="Pfam" id="PF00536">
    <property type="entry name" value="SAM_1"/>
    <property type="match status" value="1"/>
</dbReference>
<evidence type="ECO:0000256" key="2">
    <source>
        <dbReference type="ARBA" id="ARBA00022840"/>
    </source>
</evidence>
<dbReference type="InterPro" id="IPR011990">
    <property type="entry name" value="TPR-like_helical_dom_sf"/>
</dbReference>
<keyword evidence="2" id="KW-0067">ATP-binding</keyword>
<feature type="domain" description="SAM" evidence="3">
    <location>
        <begin position="1"/>
        <end position="61"/>
    </location>
</feature>
<dbReference type="Gene3D" id="1.10.150.50">
    <property type="entry name" value="Transcription Factor, Ets-1"/>
    <property type="match status" value="1"/>
</dbReference>
<dbReference type="Proteomes" id="UP001315278">
    <property type="component" value="Unassembled WGS sequence"/>
</dbReference>
<dbReference type="SUPFAM" id="SSF52540">
    <property type="entry name" value="P-loop containing nucleoside triphosphate hydrolases"/>
    <property type="match status" value="1"/>
</dbReference>
<proteinExistence type="predicted"/>
<organism evidence="5 6">
    <name type="scientific">Bradyrhizobium jicamae</name>
    <dbReference type="NCBI Taxonomy" id="280332"/>
    <lineage>
        <taxon>Bacteria</taxon>
        <taxon>Pseudomonadati</taxon>
        <taxon>Pseudomonadota</taxon>
        <taxon>Alphaproteobacteria</taxon>
        <taxon>Hyphomicrobiales</taxon>
        <taxon>Nitrobacteraceae</taxon>
        <taxon>Bradyrhizobium</taxon>
    </lineage>
</organism>
<dbReference type="Gene3D" id="1.25.40.10">
    <property type="entry name" value="Tetratricopeptide repeat domain"/>
    <property type="match status" value="2"/>
</dbReference>
<evidence type="ECO:0000259" key="4">
    <source>
        <dbReference type="PROSITE" id="PS50125"/>
    </source>
</evidence>
<dbReference type="RefSeq" id="WP_212493534.1">
    <property type="nucleotide sequence ID" value="NZ_JAFCJH010000022.1"/>
</dbReference>
<dbReference type="InterPro" id="IPR001660">
    <property type="entry name" value="SAM"/>
</dbReference>
<dbReference type="SUPFAM" id="SSF48452">
    <property type="entry name" value="TPR-like"/>
    <property type="match status" value="1"/>
</dbReference>
<gene>
    <name evidence="5" type="ORF">JQ615_21595</name>
</gene>
<dbReference type="InterPro" id="IPR029787">
    <property type="entry name" value="Nucleotide_cyclase"/>
</dbReference>
<protein>
    <submittedName>
        <fullName evidence="5">AAA family ATPase</fullName>
    </submittedName>
</protein>
<keyword evidence="1" id="KW-0547">Nucleotide-binding</keyword>
<dbReference type="Gene3D" id="3.30.70.1230">
    <property type="entry name" value="Nucleotide cyclase"/>
    <property type="match status" value="1"/>
</dbReference>
<dbReference type="PROSITE" id="PS50125">
    <property type="entry name" value="GUANYLATE_CYCLASE_2"/>
    <property type="match status" value="1"/>
</dbReference>
<feature type="domain" description="Guanylate cyclase" evidence="4">
    <location>
        <begin position="92"/>
        <end position="219"/>
    </location>
</feature>
<reference evidence="6" key="1">
    <citation type="journal article" date="2021" name="ISME J.">
        <title>Evolutionary origin and ecological implication of a unique nif island in free-living Bradyrhizobium lineages.</title>
        <authorList>
            <person name="Tao J."/>
        </authorList>
    </citation>
    <scope>NUCLEOTIDE SEQUENCE [LARGE SCALE GENOMIC DNA]</scope>
    <source>
        <strain evidence="6">SZCCT0434</strain>
    </source>
</reference>
<dbReference type="PANTHER" id="PTHR16305">
    <property type="entry name" value="TESTICULAR SOLUBLE ADENYLYL CYCLASE"/>
    <property type="match status" value="1"/>
</dbReference>
<dbReference type="SMART" id="SM00454">
    <property type="entry name" value="SAM"/>
    <property type="match status" value="1"/>
</dbReference>
<dbReference type="SUPFAM" id="SSF55073">
    <property type="entry name" value="Nucleotide cyclase"/>
    <property type="match status" value="1"/>
</dbReference>
<dbReference type="InterPro" id="IPR013761">
    <property type="entry name" value="SAM/pointed_sf"/>
</dbReference>
<evidence type="ECO:0000313" key="6">
    <source>
        <dbReference type="Proteomes" id="UP001315278"/>
    </source>
</evidence>
<keyword evidence="6" id="KW-1185">Reference proteome</keyword>
<dbReference type="CDD" id="cd09487">
    <property type="entry name" value="SAM_superfamily"/>
    <property type="match status" value="1"/>
</dbReference>
<dbReference type="InterPro" id="IPR041664">
    <property type="entry name" value="AAA_16"/>
</dbReference>
<evidence type="ECO:0000313" key="5">
    <source>
        <dbReference type="EMBL" id="MBR0797988.1"/>
    </source>
</evidence>
<evidence type="ECO:0000259" key="3">
    <source>
        <dbReference type="PROSITE" id="PS50105"/>
    </source>
</evidence>
<dbReference type="Pfam" id="PF13191">
    <property type="entry name" value="AAA_16"/>
    <property type="match status" value="1"/>
</dbReference>
<evidence type="ECO:0000256" key="1">
    <source>
        <dbReference type="ARBA" id="ARBA00022741"/>
    </source>
</evidence>
<dbReference type="InterPro" id="IPR001054">
    <property type="entry name" value="A/G_cyclase"/>
</dbReference>
<dbReference type="CDD" id="cd07302">
    <property type="entry name" value="CHD"/>
    <property type="match status" value="1"/>
</dbReference>
<accession>A0ABS5FMF4</accession>
<dbReference type="EMBL" id="JAFCJH010000022">
    <property type="protein sequence ID" value="MBR0797988.1"/>
    <property type="molecule type" value="Genomic_DNA"/>
</dbReference>
<name>A0ABS5FMF4_9BRAD</name>